<feature type="compositionally biased region" description="Low complexity" evidence="1">
    <location>
        <begin position="477"/>
        <end position="491"/>
    </location>
</feature>
<feature type="region of interest" description="Disordered" evidence="1">
    <location>
        <begin position="473"/>
        <end position="524"/>
    </location>
</feature>
<dbReference type="EMBL" id="KZ303486">
    <property type="protein sequence ID" value="PIA19726.1"/>
    <property type="molecule type" value="Genomic_DNA"/>
</dbReference>
<evidence type="ECO:0000256" key="1">
    <source>
        <dbReference type="SAM" id="MobiDB-lite"/>
    </source>
</evidence>
<feature type="non-terminal residue" evidence="3">
    <location>
        <position position="1"/>
    </location>
</feature>
<dbReference type="PANTHER" id="PTHR46328:SF27">
    <property type="entry name" value="OS12G0287500 PROTEIN"/>
    <property type="match status" value="1"/>
</dbReference>
<dbReference type="OrthoDB" id="2428360at2759"/>
<dbReference type="PANTHER" id="PTHR46328">
    <property type="entry name" value="FAR-RED IMPAIRED RESPONSIVE (FAR1) FAMILY PROTEIN-RELATED"/>
    <property type="match status" value="1"/>
</dbReference>
<proteinExistence type="predicted"/>
<accession>A0A2G5BL46</accession>
<feature type="region of interest" description="Disordered" evidence="1">
    <location>
        <begin position="809"/>
        <end position="841"/>
    </location>
</feature>
<feature type="region of interest" description="Disordered" evidence="1">
    <location>
        <begin position="683"/>
        <end position="702"/>
    </location>
</feature>
<feature type="domain" description="FAR1" evidence="2">
    <location>
        <begin position="25"/>
        <end position="133"/>
    </location>
</feature>
<evidence type="ECO:0000313" key="4">
    <source>
        <dbReference type="Proteomes" id="UP000242474"/>
    </source>
</evidence>
<dbReference type="Pfam" id="PF03101">
    <property type="entry name" value="FAR1"/>
    <property type="match status" value="1"/>
</dbReference>
<dbReference type="InterPro" id="IPR004330">
    <property type="entry name" value="FAR1_DNA_bnd_dom"/>
</dbReference>
<dbReference type="Proteomes" id="UP000242474">
    <property type="component" value="Unassembled WGS sequence"/>
</dbReference>
<feature type="compositionally biased region" description="Basic and acidic residues" evidence="1">
    <location>
        <begin position="61"/>
        <end position="77"/>
    </location>
</feature>
<sequence length="887" mass="93582">MSTEKCTLIPEQLFDSQDAFISHVKRFAVENGFNVRLDDVERDKGGVIRKRDIVCSSEGAPRGKDAKREDSAGRSDAESSEVLSPGKSAVAHSGAHRRKSMKTGCRWLARASRQPSGMWKIIMLRLEHNHPLATRYELMIPSAHNIRTGDNASISAAAIAARTAVENGTYAGPSAEFKNLFLQMSAACADLCWSAARHPETVPEVLSEIRRLNQHLDKHGGSVSMDDSGNGSAGIKLPTIAEDRPATTAETADAAGAAMATGGDVTRALDTNGSLVMMGRGASAAVANAGGHGMANSPLQSSRMIETPAQIIAQSQNRNIEPQSPELNAVDNMSSAAIGAVSESTSAVSAAQLSAVSGGPIKRSRGRPRKNPVGTDSKPNKSRAQQRREQQRLQQQHITQAQITPTPASLASLSQQIISQNAASSPASVQRPISSSLALPSQPIQSHVHQGGRTQIIGTDASIPSMLDARSHLGSVQRQQQQPQPQPHQSPTFFLGAAEGNGYPERPATAADTKSAALGTPTPAAATNAPPNVAANMGHTPPNFAQKPSAIRPAIAPAPTTNIPQHAAASATANASSTSNTVWNDGLFSSAGPTDTVVSSTAAAAAAVPRPAAVSAISDFAPNATSTVGAVAQSVSGLAAVDDRDHRLSLDAAGGIRHVDDQYAVDSPQLSVAGSISSAHNQAPAFQSYHSHPPPAGYHYAHPTYRDQQQQLHRQQQRHHVSMGSGLQPPTSAMGHLVLSSNSSVTSAAGYHSQIARMQQGHSPSVPADSATNQRAPLLSLSQTMQAAQQSRGPAPAASQINSYFIMPRPQQQQQQQQQQLPQPHPQTQKQQQQYQQSTDHLVGVPHQSPATISALPPMQNPMISESGRRFDELQLNTYQGMGNWQI</sequence>
<feature type="region of interest" description="Disordered" evidence="1">
    <location>
        <begin position="57"/>
        <end position="98"/>
    </location>
</feature>
<protein>
    <recommendedName>
        <fullName evidence="2">FAR1 domain-containing protein</fullName>
    </recommendedName>
</protein>
<evidence type="ECO:0000259" key="2">
    <source>
        <dbReference type="Pfam" id="PF03101"/>
    </source>
</evidence>
<dbReference type="STRING" id="763665.A0A2G5BL46"/>
<evidence type="ECO:0000313" key="3">
    <source>
        <dbReference type="EMBL" id="PIA19726.1"/>
    </source>
</evidence>
<name>A0A2G5BL46_COERN</name>
<dbReference type="AlphaFoldDB" id="A0A2G5BL46"/>
<organism evidence="3 4">
    <name type="scientific">Coemansia reversa (strain ATCC 12441 / NRRL 1564)</name>
    <dbReference type="NCBI Taxonomy" id="763665"/>
    <lineage>
        <taxon>Eukaryota</taxon>
        <taxon>Fungi</taxon>
        <taxon>Fungi incertae sedis</taxon>
        <taxon>Zoopagomycota</taxon>
        <taxon>Kickxellomycotina</taxon>
        <taxon>Kickxellomycetes</taxon>
        <taxon>Kickxellales</taxon>
        <taxon>Kickxellaceae</taxon>
        <taxon>Coemansia</taxon>
    </lineage>
</organism>
<feature type="compositionally biased region" description="Low complexity" evidence="1">
    <location>
        <begin position="809"/>
        <end position="837"/>
    </location>
</feature>
<reference evidence="3 4" key="1">
    <citation type="journal article" date="2015" name="Genome Biol. Evol.">
        <title>Phylogenomic analyses indicate that early fungi evolved digesting cell walls of algal ancestors of land plants.</title>
        <authorList>
            <person name="Chang Y."/>
            <person name="Wang S."/>
            <person name="Sekimoto S."/>
            <person name="Aerts A.L."/>
            <person name="Choi C."/>
            <person name="Clum A."/>
            <person name="LaButti K.M."/>
            <person name="Lindquist E.A."/>
            <person name="Yee Ngan C."/>
            <person name="Ohm R.A."/>
            <person name="Salamov A.A."/>
            <person name="Grigoriev I.V."/>
            <person name="Spatafora J.W."/>
            <person name="Berbee M.L."/>
        </authorList>
    </citation>
    <scope>NUCLEOTIDE SEQUENCE [LARGE SCALE GENOMIC DNA]</scope>
    <source>
        <strain evidence="3 4">NRRL 1564</strain>
    </source>
</reference>
<gene>
    <name evidence="3" type="ORF">COEREDRAFT_79011</name>
</gene>
<feature type="region of interest" description="Disordered" evidence="1">
    <location>
        <begin position="707"/>
        <end position="730"/>
    </location>
</feature>
<feature type="region of interest" description="Disordered" evidence="1">
    <location>
        <begin position="354"/>
        <end position="400"/>
    </location>
</feature>
<keyword evidence="4" id="KW-1185">Reference proteome</keyword>